<keyword evidence="7" id="KW-1185">Reference proteome</keyword>
<dbReference type="InterPro" id="IPR000551">
    <property type="entry name" value="MerR-type_HTH_dom"/>
</dbReference>
<keyword evidence="2" id="KW-0238">DNA-binding</keyword>
<dbReference type="InterPro" id="IPR036244">
    <property type="entry name" value="TipA-like_antibiotic-bd"/>
</dbReference>
<dbReference type="EMBL" id="AP018586">
    <property type="protein sequence ID" value="BBD93325.1"/>
    <property type="molecule type" value="Genomic_DNA"/>
</dbReference>
<evidence type="ECO:0000256" key="3">
    <source>
        <dbReference type="ARBA" id="ARBA00023159"/>
    </source>
</evidence>
<dbReference type="Pfam" id="PF13411">
    <property type="entry name" value="MerR_1"/>
    <property type="match status" value="1"/>
</dbReference>
<sequence>MKEYFSPKELCDITGVSLRTLHFYHEKELLIPDQIGDNGYRYYSVEDITKLQHILFLRELDLTLSQIKDYFSKDTQFKNEVLRENYGYIVMKRDRLNTIIQQLKYHFDSDKNEEIEVTNMKEFDLNAQYENEATLKYGDTKYYQAYKEQHESKNEAEKESNEEVVNNQLNIFFDEMNQLYQEKVTAHEASPKIEKLKMILQSQVPNCDHQFLSYMAQTYVEDERFAKNINKNRHGGLNQYIADAIHEYIAN</sequence>
<dbReference type="InterPro" id="IPR047057">
    <property type="entry name" value="MerR_fam"/>
</dbReference>
<keyword evidence="1" id="KW-0805">Transcription regulation</keyword>
<protein>
    <submittedName>
        <fullName evidence="6">Transcriptional regulator</fullName>
    </submittedName>
</protein>
<dbReference type="CDD" id="cd01106">
    <property type="entry name" value="HTH_TipAL-Mta"/>
    <property type="match status" value="1"/>
</dbReference>
<dbReference type="RefSeq" id="WP_002441244.1">
    <property type="nucleotide sequence ID" value="NZ_AP018585.1"/>
</dbReference>
<keyword evidence="3" id="KW-0010">Activator</keyword>
<dbReference type="SMART" id="SM00422">
    <property type="entry name" value="HTH_MERR"/>
    <property type="match status" value="1"/>
</dbReference>
<evidence type="ECO:0000259" key="5">
    <source>
        <dbReference type="PROSITE" id="PS50937"/>
    </source>
</evidence>
<dbReference type="SUPFAM" id="SSF89082">
    <property type="entry name" value="Antibiotic binding domain of TipA-like multidrug resistance regulators"/>
    <property type="match status" value="1"/>
</dbReference>
<dbReference type="Gene3D" id="1.10.1660.10">
    <property type="match status" value="1"/>
</dbReference>
<dbReference type="Pfam" id="PF07739">
    <property type="entry name" value="TipAS"/>
    <property type="match status" value="1"/>
</dbReference>
<reference evidence="6 7" key="1">
    <citation type="submission" date="2018-05" db="EMBL/GenBank/DDBJ databases">
        <title>Complete genome sequencing of three human clinical isolates of Staphylococcus caprae reveals virulence factors similar to those of S. epidermidis and S. capitis.</title>
        <authorList>
            <person name="Watanabe S."/>
            <person name="Cui L."/>
        </authorList>
    </citation>
    <scope>NUCLEOTIDE SEQUENCE [LARGE SCALE GENOMIC DNA]</scope>
    <source>
        <strain evidence="6 7">JMUB590</strain>
    </source>
</reference>
<evidence type="ECO:0000313" key="7">
    <source>
        <dbReference type="Proteomes" id="UP000274772"/>
    </source>
</evidence>
<dbReference type="InterPro" id="IPR009061">
    <property type="entry name" value="DNA-bd_dom_put_sf"/>
</dbReference>
<dbReference type="GeneID" id="58052002"/>
<keyword evidence="4" id="KW-0804">Transcription</keyword>
<evidence type="ECO:0000256" key="2">
    <source>
        <dbReference type="ARBA" id="ARBA00023125"/>
    </source>
</evidence>
<dbReference type="SUPFAM" id="SSF46955">
    <property type="entry name" value="Putative DNA-binding domain"/>
    <property type="match status" value="1"/>
</dbReference>
<accession>A0ABM7FRJ8</accession>
<organism evidence="6 7">
    <name type="scientific">Staphylococcus caprae</name>
    <dbReference type="NCBI Taxonomy" id="29380"/>
    <lineage>
        <taxon>Bacteria</taxon>
        <taxon>Bacillati</taxon>
        <taxon>Bacillota</taxon>
        <taxon>Bacilli</taxon>
        <taxon>Bacillales</taxon>
        <taxon>Staphylococcaceae</taxon>
        <taxon>Staphylococcus</taxon>
    </lineage>
</organism>
<proteinExistence type="predicted"/>
<feature type="domain" description="HTH merR-type" evidence="5">
    <location>
        <begin position="4"/>
        <end position="73"/>
    </location>
</feature>
<dbReference type="PANTHER" id="PTHR30204:SF90">
    <property type="entry name" value="HTH-TYPE TRANSCRIPTIONAL ACTIVATOR MTA"/>
    <property type="match status" value="1"/>
</dbReference>
<dbReference type="PROSITE" id="PS50937">
    <property type="entry name" value="HTH_MERR_2"/>
    <property type="match status" value="1"/>
</dbReference>
<evidence type="ECO:0000256" key="1">
    <source>
        <dbReference type="ARBA" id="ARBA00023015"/>
    </source>
</evidence>
<name>A0ABM7FRJ8_9STAP</name>
<dbReference type="Proteomes" id="UP000274772">
    <property type="component" value="Chromosome"/>
</dbReference>
<dbReference type="InterPro" id="IPR012925">
    <property type="entry name" value="TipAS_dom"/>
</dbReference>
<evidence type="ECO:0000313" key="6">
    <source>
        <dbReference type="EMBL" id="BBD93325.1"/>
    </source>
</evidence>
<evidence type="ECO:0000256" key="4">
    <source>
        <dbReference type="ARBA" id="ARBA00023163"/>
    </source>
</evidence>
<gene>
    <name evidence="6" type="ORF">JMUB590_2271</name>
</gene>
<dbReference type="PANTHER" id="PTHR30204">
    <property type="entry name" value="REDOX-CYCLING DRUG-SENSING TRANSCRIPTIONAL ACTIVATOR SOXR"/>
    <property type="match status" value="1"/>
</dbReference>
<dbReference type="Gene3D" id="1.10.490.50">
    <property type="entry name" value="Antibiotic binding domain of TipA-like multidrug resistance regulators"/>
    <property type="match status" value="1"/>
</dbReference>